<accession>A0A7M2WP70</accession>
<organism evidence="2 3">
    <name type="scientific">Humisphaera borealis</name>
    <dbReference type="NCBI Taxonomy" id="2807512"/>
    <lineage>
        <taxon>Bacteria</taxon>
        <taxon>Pseudomonadati</taxon>
        <taxon>Planctomycetota</taxon>
        <taxon>Phycisphaerae</taxon>
        <taxon>Tepidisphaerales</taxon>
        <taxon>Tepidisphaeraceae</taxon>
        <taxon>Humisphaera</taxon>
    </lineage>
</organism>
<gene>
    <name evidence="2" type="ORF">IPV69_13605</name>
</gene>
<dbReference type="InterPro" id="IPR029068">
    <property type="entry name" value="Glyas_Bleomycin-R_OHBP_Dase"/>
</dbReference>
<dbReference type="Proteomes" id="UP000593765">
    <property type="component" value="Chromosome"/>
</dbReference>
<feature type="domain" description="VOC" evidence="1">
    <location>
        <begin position="5"/>
        <end position="114"/>
    </location>
</feature>
<evidence type="ECO:0000259" key="1">
    <source>
        <dbReference type="PROSITE" id="PS51819"/>
    </source>
</evidence>
<proteinExistence type="predicted"/>
<protein>
    <submittedName>
        <fullName evidence="2">VOC family protein</fullName>
    </submittedName>
</protein>
<dbReference type="Pfam" id="PF00903">
    <property type="entry name" value="Glyoxalase"/>
    <property type="match status" value="1"/>
</dbReference>
<sequence length="114" mass="12977">MTPSRLNLLVLRCADMRATAAFYAQLNFEFSMHQHGKGPEHLASESDSFVLELYPSTDDKTDTLGLGFAVDELDNVRQRLANEGRNPGDIRDEPWGRTFVVRDPDGRRVELKQR</sequence>
<dbReference type="PROSITE" id="PS51819">
    <property type="entry name" value="VOC"/>
    <property type="match status" value="1"/>
</dbReference>
<dbReference type="CDD" id="cd06587">
    <property type="entry name" value="VOC"/>
    <property type="match status" value="1"/>
</dbReference>
<dbReference type="AlphaFoldDB" id="A0A7M2WP70"/>
<dbReference type="Gene3D" id="3.10.180.10">
    <property type="entry name" value="2,3-Dihydroxybiphenyl 1,2-Dioxygenase, domain 1"/>
    <property type="match status" value="1"/>
</dbReference>
<evidence type="ECO:0000313" key="2">
    <source>
        <dbReference type="EMBL" id="QOV87327.1"/>
    </source>
</evidence>
<evidence type="ECO:0000313" key="3">
    <source>
        <dbReference type="Proteomes" id="UP000593765"/>
    </source>
</evidence>
<dbReference type="KEGG" id="hbs:IPV69_13605"/>
<keyword evidence="3" id="KW-1185">Reference proteome</keyword>
<dbReference type="EMBL" id="CP063458">
    <property type="protein sequence ID" value="QOV87327.1"/>
    <property type="molecule type" value="Genomic_DNA"/>
</dbReference>
<name>A0A7M2WP70_9BACT</name>
<dbReference type="InterPro" id="IPR037523">
    <property type="entry name" value="VOC_core"/>
</dbReference>
<dbReference type="InterPro" id="IPR004360">
    <property type="entry name" value="Glyas_Fos-R_dOase_dom"/>
</dbReference>
<dbReference type="SUPFAM" id="SSF54593">
    <property type="entry name" value="Glyoxalase/Bleomycin resistance protein/Dihydroxybiphenyl dioxygenase"/>
    <property type="match status" value="1"/>
</dbReference>
<reference evidence="2 3" key="1">
    <citation type="submission" date="2020-10" db="EMBL/GenBank/DDBJ databases">
        <title>Wide distribution of Phycisphaera-like planctomycetes from WD2101 soil group in peatlands and genome analysis of the first cultivated representative.</title>
        <authorList>
            <person name="Dedysh S.N."/>
            <person name="Beletsky A.V."/>
            <person name="Ivanova A."/>
            <person name="Kulichevskaya I.S."/>
            <person name="Suzina N.E."/>
            <person name="Philippov D.A."/>
            <person name="Rakitin A.L."/>
            <person name="Mardanov A.V."/>
            <person name="Ravin N.V."/>
        </authorList>
    </citation>
    <scope>NUCLEOTIDE SEQUENCE [LARGE SCALE GENOMIC DNA]</scope>
    <source>
        <strain evidence="2 3">M1803</strain>
    </source>
</reference>
<dbReference type="RefSeq" id="WP_206290226.1">
    <property type="nucleotide sequence ID" value="NZ_CP063458.1"/>
</dbReference>